<comment type="caution">
    <text evidence="2">The sequence shown here is derived from an EMBL/GenBank/DDBJ whole genome shotgun (WGS) entry which is preliminary data.</text>
</comment>
<gene>
    <name evidence="2" type="ORF">CODIS_10070</name>
</gene>
<dbReference type="RefSeq" id="WP_069121788.1">
    <property type="nucleotide sequence ID" value="NZ_MARB01000004.1"/>
</dbReference>
<evidence type="ECO:0000256" key="1">
    <source>
        <dbReference type="SAM" id="SignalP"/>
    </source>
</evidence>
<organism evidence="2 3">
    <name type="scientific">Candidatus Thiodiazotropha endolucinida</name>
    <dbReference type="NCBI Taxonomy" id="1655433"/>
    <lineage>
        <taxon>Bacteria</taxon>
        <taxon>Pseudomonadati</taxon>
        <taxon>Pseudomonadota</taxon>
        <taxon>Gammaproteobacteria</taxon>
        <taxon>Chromatiales</taxon>
        <taxon>Sedimenticolaceae</taxon>
        <taxon>Candidatus Thiodiazotropha</taxon>
    </lineage>
</organism>
<evidence type="ECO:0000313" key="2">
    <source>
        <dbReference type="EMBL" id="ODJ88908.1"/>
    </source>
</evidence>
<keyword evidence="1" id="KW-0732">Signal</keyword>
<proteinExistence type="predicted"/>
<protein>
    <submittedName>
        <fullName evidence="2">Uncharacterized protein</fullName>
    </submittedName>
</protein>
<keyword evidence="3" id="KW-1185">Reference proteome</keyword>
<reference evidence="2 3" key="1">
    <citation type="submission" date="2016-06" db="EMBL/GenBank/DDBJ databases">
        <title>Genome sequence of endosymbiont of Candidatus Endolucinida thiodiazotropha.</title>
        <authorList>
            <person name="Poehlein A."/>
            <person name="Koenig S."/>
            <person name="Heiden S.E."/>
            <person name="Thuermer A."/>
            <person name="Voget S."/>
            <person name="Daniel R."/>
            <person name="Markert S."/>
            <person name="Gros O."/>
            <person name="Schweder T."/>
        </authorList>
    </citation>
    <scope>NUCLEOTIDE SEQUENCE [LARGE SCALE GENOMIC DNA]</scope>
    <source>
        <strain evidence="2 3">COS</strain>
    </source>
</reference>
<dbReference type="Proteomes" id="UP000094769">
    <property type="component" value="Unassembled WGS sequence"/>
</dbReference>
<accession>A0A7Z0VNE3</accession>
<dbReference type="AlphaFoldDB" id="A0A7Z0VNE3"/>
<evidence type="ECO:0000313" key="3">
    <source>
        <dbReference type="Proteomes" id="UP000094769"/>
    </source>
</evidence>
<dbReference type="OrthoDB" id="7094179at2"/>
<name>A0A7Z0VNE3_9GAMM</name>
<feature type="chain" id="PRO_5030755088" evidence="1">
    <location>
        <begin position="19"/>
        <end position="94"/>
    </location>
</feature>
<sequence>MKILLATATMILSANLYATSYDDLYEVVGNNHDQYIGSSYSNTLPTAMQPGIGDQYGSSFLYSEGFSSNAHKSQRGFRDGYGSSLIDVGAAVNW</sequence>
<feature type="signal peptide" evidence="1">
    <location>
        <begin position="1"/>
        <end position="18"/>
    </location>
</feature>
<dbReference type="EMBL" id="MARB01000004">
    <property type="protein sequence ID" value="ODJ88908.1"/>
    <property type="molecule type" value="Genomic_DNA"/>
</dbReference>